<reference evidence="1 2" key="1">
    <citation type="submission" date="2018-10" db="EMBL/GenBank/DDBJ databases">
        <title>Parasedimentitalea marina sp. nov., a psychrophilic bacterium isolated from deep seawater of the New Britain Trench.</title>
        <authorList>
            <person name="Cao J."/>
        </authorList>
    </citation>
    <scope>NUCLEOTIDE SEQUENCE [LARGE SCALE GENOMIC DNA]</scope>
    <source>
        <strain evidence="1 2">W43</strain>
    </source>
</reference>
<sequence length="170" mass="18680">MAQNWFQDWDQLGRGLELKAHQALIAKVAKANGPAPFTTDGCSGGLSATWQGVAAYWPQFARDHQQQPPFETCCVTHDRAYHDAGSALTAKDSYAARLRADRALQTCVADTGKTRRAELAVLYGVSEPQVSEAYELLADSMYYSVRFGGGPCSGLSWRWGYGYDQCWSGN</sequence>
<organism evidence="1 2">
    <name type="scientific">Parasedimentitalea marina</name>
    <dbReference type="NCBI Taxonomy" id="2483033"/>
    <lineage>
        <taxon>Bacteria</taxon>
        <taxon>Pseudomonadati</taxon>
        <taxon>Pseudomonadota</taxon>
        <taxon>Alphaproteobacteria</taxon>
        <taxon>Rhodobacterales</taxon>
        <taxon>Paracoccaceae</taxon>
        <taxon>Parasedimentitalea</taxon>
    </lineage>
</organism>
<dbReference type="GO" id="GO:0006644">
    <property type="term" value="P:phospholipid metabolic process"/>
    <property type="evidence" value="ECO:0007669"/>
    <property type="project" value="InterPro"/>
</dbReference>
<dbReference type="Proteomes" id="UP000283063">
    <property type="component" value="Chromosome"/>
</dbReference>
<keyword evidence="2" id="KW-1185">Reference proteome</keyword>
<dbReference type="AlphaFoldDB" id="A0A3T0N895"/>
<dbReference type="SUPFAM" id="SSF48619">
    <property type="entry name" value="Phospholipase A2, PLA2"/>
    <property type="match status" value="1"/>
</dbReference>
<dbReference type="GO" id="GO:0050482">
    <property type="term" value="P:arachidonate secretion"/>
    <property type="evidence" value="ECO:0007669"/>
    <property type="project" value="InterPro"/>
</dbReference>
<evidence type="ECO:0000313" key="2">
    <source>
        <dbReference type="Proteomes" id="UP000283063"/>
    </source>
</evidence>
<accession>A0A3T0N895</accession>
<protein>
    <submittedName>
        <fullName evidence="1">Uncharacterized protein</fullName>
    </submittedName>
</protein>
<dbReference type="InterPro" id="IPR036444">
    <property type="entry name" value="PLipase_A2_dom_sf"/>
</dbReference>
<dbReference type="EMBL" id="CP033219">
    <property type="protein sequence ID" value="AZV80256.1"/>
    <property type="molecule type" value="Genomic_DNA"/>
</dbReference>
<evidence type="ECO:0000313" key="1">
    <source>
        <dbReference type="EMBL" id="AZV80256.1"/>
    </source>
</evidence>
<dbReference type="OrthoDB" id="7855474at2"/>
<gene>
    <name evidence="1" type="ORF">EBB79_01970</name>
</gene>
<dbReference type="KEGG" id="sedi:EBB79_01970"/>
<dbReference type="GO" id="GO:0004623">
    <property type="term" value="F:phospholipase A2 activity"/>
    <property type="evidence" value="ECO:0007669"/>
    <property type="project" value="InterPro"/>
</dbReference>
<name>A0A3T0N895_9RHOB</name>
<proteinExistence type="predicted"/>